<dbReference type="InterPro" id="IPR011109">
    <property type="entry name" value="DNA_bind_recombinase_dom"/>
</dbReference>
<evidence type="ECO:0000313" key="3">
    <source>
        <dbReference type="EMBL" id="MBB4765119.1"/>
    </source>
</evidence>
<evidence type="ECO:0000313" key="4">
    <source>
        <dbReference type="Proteomes" id="UP000578112"/>
    </source>
</evidence>
<keyword evidence="4" id="KW-1185">Reference proteome</keyword>
<protein>
    <submittedName>
        <fullName evidence="3">DNA invertase Pin-like site-specific DNA recombinase</fullName>
    </submittedName>
</protein>
<accession>A0A7W7I275</accession>
<evidence type="ECO:0000259" key="2">
    <source>
        <dbReference type="PROSITE" id="PS51737"/>
    </source>
</evidence>
<sequence>MSSRAWQIESAQRVTAGRGRIVTEFFDTGASRSMPWRKRRQAAALLAAAAEPDRGFDAVVVGEFERAFAGGEARRIIDTLQGYGVQVWLPETDGPVDLTDPDHRALLMMLGHQSQREVLRARFRVRAAMAAQVREQGRHQGGRPPYGYQLVDAGPHLNKMHASWGRRRHRLEVDPVTAPHVRWIFARRLDGMSAAGIARGLNERRVPSPGVYDRVRNPHRPRAVWTLQTVAAILANPRYTGRQVWNRQFTDHREAVPGDKRSSLGPVRIWNPRDEWVICPDQTHPALVSDQDFTTAQEITARATPEDGQARRYALTGLLVCGTCGRRLAGHWVNGRPGYRCRHGHTSAHPASEDAPRWVYWAEARLVEDLTATHEALAELDDADDLAAYLTTRDMVVVCGRGTLTIEDTAGIQVDAPVAAADHGAAQTAAAVPAPAEPAISEAETPTPVARRPLRRPATRRSRMAKRRHAAENPTRSPKKRE</sequence>
<dbReference type="Gene3D" id="3.40.50.1390">
    <property type="entry name" value="Resolvase, N-terminal catalytic domain"/>
    <property type="match status" value="1"/>
</dbReference>
<feature type="domain" description="Recombinase" evidence="2">
    <location>
        <begin position="145"/>
        <end position="306"/>
    </location>
</feature>
<dbReference type="InterPro" id="IPR050639">
    <property type="entry name" value="SSR_resolvase"/>
</dbReference>
<name>A0A7W7I275_9ACTN</name>
<dbReference type="SMART" id="SM00857">
    <property type="entry name" value="Resolvase"/>
    <property type="match status" value="1"/>
</dbReference>
<dbReference type="GO" id="GO:0003677">
    <property type="term" value="F:DNA binding"/>
    <property type="evidence" value="ECO:0007669"/>
    <property type="project" value="InterPro"/>
</dbReference>
<feature type="compositionally biased region" description="Low complexity" evidence="1">
    <location>
        <begin position="429"/>
        <end position="451"/>
    </location>
</feature>
<dbReference type="PANTHER" id="PTHR30461">
    <property type="entry name" value="DNA-INVERTASE FROM LAMBDOID PROPHAGE"/>
    <property type="match status" value="1"/>
</dbReference>
<feature type="region of interest" description="Disordered" evidence="1">
    <location>
        <begin position="429"/>
        <end position="482"/>
    </location>
</feature>
<dbReference type="Gene3D" id="3.90.1750.20">
    <property type="entry name" value="Putative Large Serine Recombinase, Chain B, Domain 2"/>
    <property type="match status" value="1"/>
</dbReference>
<evidence type="ECO:0000256" key="1">
    <source>
        <dbReference type="SAM" id="MobiDB-lite"/>
    </source>
</evidence>
<reference evidence="3 4" key="1">
    <citation type="submission" date="2020-08" db="EMBL/GenBank/DDBJ databases">
        <title>Sequencing the genomes of 1000 actinobacteria strains.</title>
        <authorList>
            <person name="Klenk H.-P."/>
        </authorList>
    </citation>
    <scope>NUCLEOTIDE SEQUENCE [LARGE SCALE GENOMIC DNA]</scope>
    <source>
        <strain evidence="3 4">DSM 43149</strain>
    </source>
</reference>
<dbReference type="GO" id="GO:0000150">
    <property type="term" value="F:DNA strand exchange activity"/>
    <property type="evidence" value="ECO:0007669"/>
    <property type="project" value="InterPro"/>
</dbReference>
<dbReference type="Pfam" id="PF13408">
    <property type="entry name" value="Zn_ribbon_recom"/>
    <property type="match status" value="1"/>
</dbReference>
<dbReference type="PROSITE" id="PS51737">
    <property type="entry name" value="RECOMBINASE_DNA_BIND"/>
    <property type="match status" value="1"/>
</dbReference>
<dbReference type="Proteomes" id="UP000578112">
    <property type="component" value="Unassembled WGS sequence"/>
</dbReference>
<proteinExistence type="predicted"/>
<dbReference type="Pfam" id="PF07508">
    <property type="entry name" value="Recombinase"/>
    <property type="match status" value="1"/>
</dbReference>
<dbReference type="AlphaFoldDB" id="A0A7W7I275"/>
<dbReference type="InterPro" id="IPR006119">
    <property type="entry name" value="Resolv_N"/>
</dbReference>
<dbReference type="PANTHER" id="PTHR30461:SF23">
    <property type="entry name" value="DNA RECOMBINASE-RELATED"/>
    <property type="match status" value="1"/>
</dbReference>
<dbReference type="SUPFAM" id="SSF53041">
    <property type="entry name" value="Resolvase-like"/>
    <property type="match status" value="1"/>
</dbReference>
<gene>
    <name evidence="3" type="ORF">BJ971_005675</name>
</gene>
<dbReference type="InterPro" id="IPR036162">
    <property type="entry name" value="Resolvase-like_N_sf"/>
</dbReference>
<dbReference type="Pfam" id="PF00239">
    <property type="entry name" value="Resolvase"/>
    <property type="match status" value="1"/>
</dbReference>
<dbReference type="InterPro" id="IPR038109">
    <property type="entry name" value="DNA_bind_recomb_sf"/>
</dbReference>
<dbReference type="EMBL" id="JACHNH010000001">
    <property type="protein sequence ID" value="MBB4765119.1"/>
    <property type="molecule type" value="Genomic_DNA"/>
</dbReference>
<organism evidence="3 4">
    <name type="scientific">Actinoplanes digitatis</name>
    <dbReference type="NCBI Taxonomy" id="1868"/>
    <lineage>
        <taxon>Bacteria</taxon>
        <taxon>Bacillati</taxon>
        <taxon>Actinomycetota</taxon>
        <taxon>Actinomycetes</taxon>
        <taxon>Micromonosporales</taxon>
        <taxon>Micromonosporaceae</taxon>
        <taxon>Actinoplanes</taxon>
    </lineage>
</organism>
<dbReference type="InterPro" id="IPR025827">
    <property type="entry name" value="Zn_ribbon_recom_dom"/>
</dbReference>
<feature type="compositionally biased region" description="Basic residues" evidence="1">
    <location>
        <begin position="452"/>
        <end position="469"/>
    </location>
</feature>
<comment type="caution">
    <text evidence="3">The sequence shown here is derived from an EMBL/GenBank/DDBJ whole genome shotgun (WGS) entry which is preliminary data.</text>
</comment>